<dbReference type="OrthoDB" id="2144046at2"/>
<reference evidence="1 2" key="1">
    <citation type="journal article" date="2018" name="Int. J. Syst. Evol. Microbiol.">
        <title>Lactobacillus bambusae sp. nov., isolated from a traditional fermented Ma-bamboo shoots of Taiwan.</title>
        <authorList>
            <person name="Wang L.-T."/>
        </authorList>
    </citation>
    <scope>NUCLEOTIDE SEQUENCE [LARGE SCALE GENOMIC DNA]</scope>
    <source>
        <strain evidence="1 2">BS-W1</strain>
    </source>
</reference>
<organism evidence="1 2">
    <name type="scientific">Levilactobacillus bambusae</name>
    <dbReference type="NCBI Taxonomy" id="2024736"/>
    <lineage>
        <taxon>Bacteria</taxon>
        <taxon>Bacillati</taxon>
        <taxon>Bacillota</taxon>
        <taxon>Bacilli</taxon>
        <taxon>Lactobacillales</taxon>
        <taxon>Lactobacillaceae</taxon>
        <taxon>Levilactobacillus</taxon>
    </lineage>
</organism>
<keyword evidence="2" id="KW-1185">Reference proteome</keyword>
<protein>
    <submittedName>
        <fullName evidence="1">DUF3042 domain-containing protein</fullName>
    </submittedName>
</protein>
<sequence>MNKFVKGFLFGTVATAGAVAGALFSFKKTVVEPIEEEEDRFDQNRIKAQRKAHSAHNG</sequence>
<evidence type="ECO:0000313" key="1">
    <source>
        <dbReference type="EMBL" id="PWG00997.1"/>
    </source>
</evidence>
<dbReference type="Proteomes" id="UP000245080">
    <property type="component" value="Unassembled WGS sequence"/>
</dbReference>
<dbReference type="AlphaFoldDB" id="A0A2V1N178"/>
<dbReference type="InterPro" id="IPR021402">
    <property type="entry name" value="DUF3042"/>
</dbReference>
<dbReference type="RefSeq" id="WP_109249710.1">
    <property type="nucleotide sequence ID" value="NZ_QCXQ01000001.1"/>
</dbReference>
<dbReference type="EMBL" id="QCXQ01000001">
    <property type="protein sequence ID" value="PWG00997.1"/>
    <property type="molecule type" value="Genomic_DNA"/>
</dbReference>
<proteinExistence type="predicted"/>
<accession>A0A2V1N178</accession>
<comment type="caution">
    <text evidence="1">The sequence shown here is derived from an EMBL/GenBank/DDBJ whole genome shotgun (WGS) entry which is preliminary data.</text>
</comment>
<gene>
    <name evidence="1" type="ORF">DCM90_02145</name>
</gene>
<evidence type="ECO:0000313" key="2">
    <source>
        <dbReference type="Proteomes" id="UP000245080"/>
    </source>
</evidence>
<dbReference type="Pfam" id="PF11240">
    <property type="entry name" value="DUF3042"/>
    <property type="match status" value="1"/>
</dbReference>
<name>A0A2V1N178_9LACO</name>